<dbReference type="AlphaFoldDB" id="A0A1S1HIX1"/>
<keyword evidence="1" id="KW-0573">Peptidoglycan synthesis</keyword>
<proteinExistence type="predicted"/>
<sequence>MIRVDTGALTLEAAGRRIACAIGRSGACPAADKREGDGMTPLGLWAIRTVLFRPGRAAPPAGLALPWRWTRADDGWSDDPADPAYNRPVRHPRAASAEHLWREDGLYDVIVTLGHNDAPPVPGLGSAIFLHCWNEAKPTEGCVAIEKAALLDLLPLIGRGESVEIADRTHNRRAGPVSASIAATPEYRAQRQ</sequence>
<evidence type="ECO:0000313" key="5">
    <source>
        <dbReference type="Proteomes" id="UP000179467"/>
    </source>
</evidence>
<feature type="region of interest" description="Disordered" evidence="2">
    <location>
        <begin position="167"/>
        <end position="192"/>
    </location>
</feature>
<evidence type="ECO:0000313" key="4">
    <source>
        <dbReference type="EMBL" id="OHT22214.1"/>
    </source>
</evidence>
<keyword evidence="1" id="KW-0133">Cell shape</keyword>
<comment type="caution">
    <text evidence="4">The sequence shown here is derived from an EMBL/GenBank/DDBJ whole genome shotgun (WGS) entry which is preliminary data.</text>
</comment>
<comment type="pathway">
    <text evidence="1">Cell wall biogenesis; peptidoglycan biosynthesis.</text>
</comment>
<feature type="active site" description="Proton donor/acceptor" evidence="1">
    <location>
        <position position="131"/>
    </location>
</feature>
<dbReference type="GO" id="GO:0016740">
    <property type="term" value="F:transferase activity"/>
    <property type="evidence" value="ECO:0007669"/>
    <property type="project" value="InterPro"/>
</dbReference>
<protein>
    <recommendedName>
        <fullName evidence="3">L,D-TPase catalytic domain-containing protein</fullName>
    </recommendedName>
</protein>
<accession>A0A1S1HIX1</accession>
<dbReference type="PANTHER" id="PTHR38589">
    <property type="entry name" value="BLR0621 PROTEIN"/>
    <property type="match status" value="1"/>
</dbReference>
<gene>
    <name evidence="4" type="ORF">BHE75_04238</name>
</gene>
<dbReference type="GO" id="GO:0008360">
    <property type="term" value="P:regulation of cell shape"/>
    <property type="evidence" value="ECO:0007669"/>
    <property type="project" value="UniProtKB-UniRule"/>
</dbReference>
<evidence type="ECO:0000256" key="1">
    <source>
        <dbReference type="PROSITE-ProRule" id="PRU01373"/>
    </source>
</evidence>
<dbReference type="GO" id="GO:0071555">
    <property type="term" value="P:cell wall organization"/>
    <property type="evidence" value="ECO:0007669"/>
    <property type="project" value="UniProtKB-UniRule"/>
</dbReference>
<dbReference type="InterPro" id="IPR005490">
    <property type="entry name" value="LD_TPept_cat_dom"/>
</dbReference>
<dbReference type="Pfam" id="PF03734">
    <property type="entry name" value="YkuD"/>
    <property type="match status" value="1"/>
</dbReference>
<dbReference type="CDD" id="cd16913">
    <property type="entry name" value="YkuD_like"/>
    <property type="match status" value="1"/>
</dbReference>
<dbReference type="PANTHER" id="PTHR38589:SF1">
    <property type="entry name" value="BLR0621 PROTEIN"/>
    <property type="match status" value="1"/>
</dbReference>
<dbReference type="RefSeq" id="WP_254684519.1">
    <property type="nucleotide sequence ID" value="NZ_MIPT01000001.1"/>
</dbReference>
<organism evidence="4 5">
    <name type="scientific">Edaphosphingomonas haloaromaticamans</name>
    <dbReference type="NCBI Taxonomy" id="653954"/>
    <lineage>
        <taxon>Bacteria</taxon>
        <taxon>Pseudomonadati</taxon>
        <taxon>Pseudomonadota</taxon>
        <taxon>Alphaproteobacteria</taxon>
        <taxon>Sphingomonadales</taxon>
        <taxon>Rhizorhabdaceae</taxon>
        <taxon>Edaphosphingomonas</taxon>
    </lineage>
</organism>
<name>A0A1S1HIX1_9SPHN</name>
<evidence type="ECO:0000259" key="3">
    <source>
        <dbReference type="PROSITE" id="PS52029"/>
    </source>
</evidence>
<keyword evidence="1" id="KW-0961">Cell wall biogenesis/degradation</keyword>
<feature type="domain" description="L,D-TPase catalytic" evidence="3">
    <location>
        <begin position="1"/>
        <end position="166"/>
    </location>
</feature>
<reference evidence="4 5" key="1">
    <citation type="submission" date="2016-09" db="EMBL/GenBank/DDBJ databases">
        <title>Metabolic pathway, cell adaptation mechanisms and a novel monoxygenase revealed through proteogenomic-transcription analysis of a Sphingomonas haloaromaticamans strain degrading the fungicide ortho-phenylphenol.</title>
        <authorList>
            <person name="Perruchon C."/>
            <person name="Papadopoulou E.S."/>
            <person name="Rousidou C."/>
            <person name="Vasileiadis S."/>
            <person name="Tanou G."/>
            <person name="Amoutzias G."/>
            <person name="Molassiotis A."/>
            <person name="Karpouzas D.G."/>
        </authorList>
    </citation>
    <scope>NUCLEOTIDE SEQUENCE [LARGE SCALE GENOMIC DNA]</scope>
    <source>
        <strain evidence="4 5">P3</strain>
    </source>
</reference>
<keyword evidence="5" id="KW-1185">Reference proteome</keyword>
<dbReference type="GO" id="GO:0009252">
    <property type="term" value="P:peptidoglycan biosynthetic process"/>
    <property type="evidence" value="ECO:0007669"/>
    <property type="project" value="UniProtKB-KW"/>
</dbReference>
<dbReference type="EMBL" id="MIPT01000001">
    <property type="protein sequence ID" value="OHT22214.1"/>
    <property type="molecule type" value="Genomic_DNA"/>
</dbReference>
<feature type="active site" description="Nucleophile" evidence="1">
    <location>
        <position position="142"/>
    </location>
</feature>
<dbReference type="PROSITE" id="PS52029">
    <property type="entry name" value="LD_TPASE"/>
    <property type="match status" value="1"/>
</dbReference>
<dbReference type="Proteomes" id="UP000179467">
    <property type="component" value="Unassembled WGS sequence"/>
</dbReference>
<evidence type="ECO:0000256" key="2">
    <source>
        <dbReference type="SAM" id="MobiDB-lite"/>
    </source>
</evidence>